<gene>
    <name evidence="2" type="ORF">NQ315_010303</name>
</gene>
<dbReference type="Pfam" id="PF00106">
    <property type="entry name" value="adh_short"/>
    <property type="match status" value="1"/>
</dbReference>
<dbReference type="PANTHER" id="PTHR43157:SF73">
    <property type="entry name" value="WW DOMAIN-CONTAINING OXIDOREDUCTASE-LIKE PROTEIN"/>
    <property type="match status" value="1"/>
</dbReference>
<organism evidence="2 3">
    <name type="scientific">Exocentrus adspersus</name>
    <dbReference type="NCBI Taxonomy" id="1586481"/>
    <lineage>
        <taxon>Eukaryota</taxon>
        <taxon>Metazoa</taxon>
        <taxon>Ecdysozoa</taxon>
        <taxon>Arthropoda</taxon>
        <taxon>Hexapoda</taxon>
        <taxon>Insecta</taxon>
        <taxon>Pterygota</taxon>
        <taxon>Neoptera</taxon>
        <taxon>Endopterygota</taxon>
        <taxon>Coleoptera</taxon>
        <taxon>Polyphaga</taxon>
        <taxon>Cucujiformia</taxon>
        <taxon>Chrysomeloidea</taxon>
        <taxon>Cerambycidae</taxon>
        <taxon>Lamiinae</taxon>
        <taxon>Acanthocinini</taxon>
        <taxon>Exocentrus</taxon>
    </lineage>
</organism>
<protein>
    <recommendedName>
        <fullName evidence="4">Retinol dehydrogenase 11</fullName>
    </recommendedName>
</protein>
<sequence>MTFLVQWSSVIERIRIHEQLRSEIELSSESHSKRVFGVVLYLNSIILNFHQAKMKIFSARCTSLARLDGKTAVVTGCNTGIGKCTVEDFFLRGARVIMACRNLEKAEEAKNSIMENCKTKQNTGVIAVTELDLCSLNSIRNCAKQLLDTEKKNRSTHK</sequence>
<keyword evidence="3" id="KW-1185">Reference proteome</keyword>
<evidence type="ECO:0008006" key="4">
    <source>
        <dbReference type="Google" id="ProtNLM"/>
    </source>
</evidence>
<dbReference type="InterPro" id="IPR036291">
    <property type="entry name" value="NAD(P)-bd_dom_sf"/>
</dbReference>
<evidence type="ECO:0000313" key="3">
    <source>
        <dbReference type="Proteomes" id="UP001159042"/>
    </source>
</evidence>
<proteinExistence type="predicted"/>
<name>A0AAV8WC06_9CUCU</name>
<comment type="caution">
    <text evidence="2">The sequence shown here is derived from an EMBL/GenBank/DDBJ whole genome shotgun (WGS) entry which is preliminary data.</text>
</comment>
<dbReference type="GO" id="GO:0016491">
    <property type="term" value="F:oxidoreductase activity"/>
    <property type="evidence" value="ECO:0007669"/>
    <property type="project" value="UniProtKB-KW"/>
</dbReference>
<keyword evidence="1" id="KW-0560">Oxidoreductase</keyword>
<dbReference type="PANTHER" id="PTHR43157">
    <property type="entry name" value="PHOSPHATIDYLINOSITOL-GLYCAN BIOSYNTHESIS CLASS F PROTEIN-RELATED"/>
    <property type="match status" value="1"/>
</dbReference>
<dbReference type="EMBL" id="JANEYG010000004">
    <property type="protein sequence ID" value="KAJ8923722.1"/>
    <property type="molecule type" value="Genomic_DNA"/>
</dbReference>
<reference evidence="2 3" key="1">
    <citation type="journal article" date="2023" name="Insect Mol. Biol.">
        <title>Genome sequencing provides insights into the evolution of gene families encoding plant cell wall-degrading enzymes in longhorned beetles.</title>
        <authorList>
            <person name="Shin N.R."/>
            <person name="Okamura Y."/>
            <person name="Kirsch R."/>
            <person name="Pauchet Y."/>
        </authorList>
    </citation>
    <scope>NUCLEOTIDE SEQUENCE [LARGE SCALE GENOMIC DNA]</scope>
    <source>
        <strain evidence="2">EAD_L_NR</strain>
    </source>
</reference>
<dbReference type="Gene3D" id="3.40.50.720">
    <property type="entry name" value="NAD(P)-binding Rossmann-like Domain"/>
    <property type="match status" value="1"/>
</dbReference>
<dbReference type="InterPro" id="IPR002347">
    <property type="entry name" value="SDR_fam"/>
</dbReference>
<dbReference type="SUPFAM" id="SSF51735">
    <property type="entry name" value="NAD(P)-binding Rossmann-fold domains"/>
    <property type="match status" value="1"/>
</dbReference>
<accession>A0AAV8WC06</accession>
<dbReference type="Proteomes" id="UP001159042">
    <property type="component" value="Unassembled WGS sequence"/>
</dbReference>
<dbReference type="AlphaFoldDB" id="A0AAV8WC06"/>
<evidence type="ECO:0000313" key="2">
    <source>
        <dbReference type="EMBL" id="KAJ8923722.1"/>
    </source>
</evidence>
<evidence type="ECO:0000256" key="1">
    <source>
        <dbReference type="ARBA" id="ARBA00023002"/>
    </source>
</evidence>